<evidence type="ECO:0008006" key="4">
    <source>
        <dbReference type="Google" id="ProtNLM"/>
    </source>
</evidence>
<reference evidence="2 3" key="1">
    <citation type="journal article" date="2011" name="EMBO J.">
        <title>Structural diversity of bacterial flagellar motors.</title>
        <authorList>
            <person name="Chen S."/>
            <person name="Beeby M."/>
            <person name="Murphy G.E."/>
            <person name="Leadbetter J.R."/>
            <person name="Hendrixson D.R."/>
            <person name="Briegel A."/>
            <person name="Li Z."/>
            <person name="Shi J."/>
            <person name="Tocheva E.I."/>
            <person name="Muller A."/>
            <person name="Dobro M.J."/>
            <person name="Jensen G.J."/>
        </authorList>
    </citation>
    <scope>NUCLEOTIDE SEQUENCE [LARGE SCALE GENOMIC DNA]</scope>
    <source>
        <strain evidence="2 3">DSM 6540</strain>
    </source>
</reference>
<accession>F7NK94</accession>
<dbReference type="EMBL" id="AFGF01000107">
    <property type="protein sequence ID" value="EGO63535.1"/>
    <property type="molecule type" value="Genomic_DNA"/>
</dbReference>
<evidence type="ECO:0000256" key="1">
    <source>
        <dbReference type="SAM" id="SignalP"/>
    </source>
</evidence>
<evidence type="ECO:0000313" key="3">
    <source>
        <dbReference type="Proteomes" id="UP000003240"/>
    </source>
</evidence>
<dbReference type="AlphaFoldDB" id="F7NK94"/>
<keyword evidence="3" id="KW-1185">Reference proteome</keyword>
<organism evidence="2 3">
    <name type="scientific">Acetonema longum DSM 6540</name>
    <dbReference type="NCBI Taxonomy" id="1009370"/>
    <lineage>
        <taxon>Bacteria</taxon>
        <taxon>Bacillati</taxon>
        <taxon>Bacillota</taxon>
        <taxon>Negativicutes</taxon>
        <taxon>Acetonemataceae</taxon>
        <taxon>Acetonema</taxon>
    </lineage>
</organism>
<dbReference type="PROSITE" id="PS51257">
    <property type="entry name" value="PROKAR_LIPOPROTEIN"/>
    <property type="match status" value="1"/>
</dbReference>
<sequence>MRKFLSMIILVVVMFAAGCTSQNATKNFGGETVIELPAKTKFVNVEWSKSDLWIIQRPMRTEEYPETITIKQHSSWGVLSGTIIIKESR</sequence>
<protein>
    <recommendedName>
        <fullName evidence="4">Lipoprotein</fullName>
    </recommendedName>
</protein>
<comment type="caution">
    <text evidence="2">The sequence shown here is derived from an EMBL/GenBank/DDBJ whole genome shotgun (WGS) entry which is preliminary data.</text>
</comment>
<feature type="signal peptide" evidence="1">
    <location>
        <begin position="1"/>
        <end position="24"/>
    </location>
</feature>
<keyword evidence="1" id="KW-0732">Signal</keyword>
<evidence type="ECO:0000313" key="2">
    <source>
        <dbReference type="EMBL" id="EGO63535.1"/>
    </source>
</evidence>
<name>F7NK94_9FIRM</name>
<dbReference type="STRING" id="1009370.ALO_12536"/>
<feature type="chain" id="PRO_5038463127" description="Lipoprotein" evidence="1">
    <location>
        <begin position="25"/>
        <end position="89"/>
    </location>
</feature>
<proteinExistence type="predicted"/>
<gene>
    <name evidence="2" type="ORF">ALO_12536</name>
</gene>
<dbReference type="Proteomes" id="UP000003240">
    <property type="component" value="Unassembled WGS sequence"/>
</dbReference>
<dbReference type="eggNOG" id="ENOG502ZM0B">
    <property type="taxonomic scope" value="Bacteria"/>
</dbReference>